<dbReference type="PATRIC" id="fig|1297742.4.peg.7349"/>
<sequence length="85" mass="8867">MAPRSAALHTGPGLRGPGAPGVTRGRQEFQRRREEFPRGLAPLPGSPRFTPDAPPRSSRAPAALPALPARHGRAGGCPLPGKPHL</sequence>
<reference evidence="2 3" key="1">
    <citation type="journal article" date="2016" name="PLoS ONE">
        <title>Complete Genome Sequence and Comparative Genomics of a Novel Myxobacterium Myxococcus hansupus.</title>
        <authorList>
            <person name="Sharma G."/>
            <person name="Narwani T."/>
            <person name="Subramanian S."/>
        </authorList>
    </citation>
    <scope>NUCLEOTIDE SEQUENCE [LARGE SCALE GENOMIC DNA]</scope>
    <source>
        <strain evidence="3">mixupus</strain>
    </source>
</reference>
<accession>A0A0H4X8J9</accession>
<gene>
    <name evidence="2" type="ORF">A176_007230</name>
</gene>
<dbReference type="AlphaFoldDB" id="A0A0H4X8J9"/>
<proteinExistence type="predicted"/>
<dbReference type="EMBL" id="CP012109">
    <property type="protein sequence ID" value="AKQ70318.1"/>
    <property type="molecule type" value="Genomic_DNA"/>
</dbReference>
<evidence type="ECO:0000313" key="2">
    <source>
        <dbReference type="EMBL" id="AKQ70318.1"/>
    </source>
</evidence>
<protein>
    <submittedName>
        <fullName evidence="2">Uncharacterized protein</fullName>
    </submittedName>
</protein>
<organism evidence="2 3">
    <name type="scientific">Pseudomyxococcus hansupus</name>
    <dbReference type="NCBI Taxonomy" id="1297742"/>
    <lineage>
        <taxon>Bacteria</taxon>
        <taxon>Pseudomonadati</taxon>
        <taxon>Myxococcota</taxon>
        <taxon>Myxococcia</taxon>
        <taxon>Myxococcales</taxon>
        <taxon>Cystobacterineae</taxon>
        <taxon>Myxococcaceae</taxon>
        <taxon>Pseudomyxococcus</taxon>
    </lineage>
</organism>
<dbReference type="Proteomes" id="UP000009026">
    <property type="component" value="Chromosome"/>
</dbReference>
<feature type="compositionally biased region" description="Basic and acidic residues" evidence="1">
    <location>
        <begin position="25"/>
        <end position="37"/>
    </location>
</feature>
<evidence type="ECO:0000256" key="1">
    <source>
        <dbReference type="SAM" id="MobiDB-lite"/>
    </source>
</evidence>
<dbReference type="STRING" id="1297742.A176_007230"/>
<dbReference type="KEGG" id="mym:A176_007230"/>
<name>A0A0H4X8J9_9BACT</name>
<feature type="region of interest" description="Disordered" evidence="1">
    <location>
        <begin position="1"/>
        <end position="85"/>
    </location>
</feature>
<evidence type="ECO:0000313" key="3">
    <source>
        <dbReference type="Proteomes" id="UP000009026"/>
    </source>
</evidence>
<feature type="compositionally biased region" description="Low complexity" evidence="1">
    <location>
        <begin position="55"/>
        <end position="69"/>
    </location>
</feature>
<keyword evidence="3" id="KW-1185">Reference proteome</keyword>